<evidence type="ECO:0000313" key="1">
    <source>
        <dbReference type="EMBL" id="KAJ6991831.1"/>
    </source>
</evidence>
<comment type="caution">
    <text evidence="1">The sequence shown here is derived from an EMBL/GenBank/DDBJ whole genome shotgun (WGS) entry which is preliminary data.</text>
</comment>
<evidence type="ECO:0000313" key="2">
    <source>
        <dbReference type="Proteomes" id="UP001164929"/>
    </source>
</evidence>
<dbReference type="Proteomes" id="UP001164929">
    <property type="component" value="Chromosome 6"/>
</dbReference>
<organism evidence="1 2">
    <name type="scientific">Populus alba x Populus x berolinensis</name>
    <dbReference type="NCBI Taxonomy" id="444605"/>
    <lineage>
        <taxon>Eukaryota</taxon>
        <taxon>Viridiplantae</taxon>
        <taxon>Streptophyta</taxon>
        <taxon>Embryophyta</taxon>
        <taxon>Tracheophyta</taxon>
        <taxon>Spermatophyta</taxon>
        <taxon>Magnoliopsida</taxon>
        <taxon>eudicotyledons</taxon>
        <taxon>Gunneridae</taxon>
        <taxon>Pentapetalae</taxon>
        <taxon>rosids</taxon>
        <taxon>fabids</taxon>
        <taxon>Malpighiales</taxon>
        <taxon>Salicaceae</taxon>
        <taxon>Saliceae</taxon>
        <taxon>Populus</taxon>
    </lineage>
</organism>
<name>A0AAD6VY70_9ROSI</name>
<proteinExistence type="predicted"/>
<dbReference type="AlphaFoldDB" id="A0AAD6VY70"/>
<reference evidence="1" key="1">
    <citation type="journal article" date="2023" name="Mol. Ecol. Resour.">
        <title>Chromosome-level genome assembly of a triploid poplar Populus alba 'Berolinensis'.</title>
        <authorList>
            <person name="Chen S."/>
            <person name="Yu Y."/>
            <person name="Wang X."/>
            <person name="Wang S."/>
            <person name="Zhang T."/>
            <person name="Zhou Y."/>
            <person name="He R."/>
            <person name="Meng N."/>
            <person name="Wang Y."/>
            <person name="Liu W."/>
            <person name="Liu Z."/>
            <person name="Liu J."/>
            <person name="Guo Q."/>
            <person name="Huang H."/>
            <person name="Sederoff R.R."/>
            <person name="Wang G."/>
            <person name="Qu G."/>
            <person name="Chen S."/>
        </authorList>
    </citation>
    <scope>NUCLEOTIDE SEQUENCE</scope>
    <source>
        <strain evidence="1">SC-2020</strain>
    </source>
</reference>
<protein>
    <submittedName>
        <fullName evidence="1">Uncharacterized protein</fullName>
    </submittedName>
</protein>
<sequence length="107" mass="11938">MVKKGTFVAAFSWLLVLASLTMRTANAMPLFLRRLRKYMLYPQEVVMSLLLLSWEGTMHPVAVDILAGVLQIKDKKFPPGSSIDITLVDDLAAQAQKPRPLAHIFAD</sequence>
<gene>
    <name evidence="1" type="ORF">NC653_015243</name>
</gene>
<keyword evidence="2" id="KW-1185">Reference proteome</keyword>
<dbReference type="EMBL" id="JAQIZT010000006">
    <property type="protein sequence ID" value="KAJ6991831.1"/>
    <property type="molecule type" value="Genomic_DNA"/>
</dbReference>
<accession>A0AAD6VY70</accession>